<feature type="region of interest" description="Disordered" evidence="6">
    <location>
        <begin position="286"/>
        <end position="313"/>
    </location>
</feature>
<feature type="transmembrane region" description="Helical" evidence="7">
    <location>
        <begin position="88"/>
        <end position="116"/>
    </location>
</feature>
<reference evidence="9" key="1">
    <citation type="submission" date="2025-08" db="UniProtKB">
        <authorList>
            <consortium name="RefSeq"/>
        </authorList>
    </citation>
    <scope>IDENTIFICATION</scope>
    <source>
        <strain evidence="9">Wakin</strain>
        <tissue evidence="9">Muscle</tissue>
    </source>
</reference>
<feature type="region of interest" description="Disordered" evidence="6">
    <location>
        <begin position="1"/>
        <end position="21"/>
    </location>
</feature>
<evidence type="ECO:0000256" key="3">
    <source>
        <dbReference type="ARBA" id="ARBA00022692"/>
    </source>
</evidence>
<evidence type="ECO:0000256" key="6">
    <source>
        <dbReference type="SAM" id="MobiDB-lite"/>
    </source>
</evidence>
<dbReference type="Pfam" id="PF14967">
    <property type="entry name" value="FAM70"/>
    <property type="match status" value="1"/>
</dbReference>
<evidence type="ECO:0000256" key="4">
    <source>
        <dbReference type="ARBA" id="ARBA00022989"/>
    </source>
</evidence>
<sequence length="329" mass="35194">MTNAQETTRRDATPSHAAADAVRMRRRKAQWLVSGMLSLSLLIVVMGIYTSTRTESVSITGYMSGIILAFGSFLGVLGLCLEENRKQLLIAAIVFLSFGIISSFLCLLVDGIFILLNIDMRPMKAGRCQFYTSGNSYIYENYYATVPCQGLTESCNMKVRSGTCYCCDLYDCANGGYLNNYYEFVGVQSCQEVFSLYVLLWVLTTLNLLAFVCGILTTAVLGSIKDMKSGVVGLDVSQLGGSSLFSFDGASCSSPTAPLLMDPNSHAGHQLYPRASLYVSPAGSSVSPAAAGSSVSPGGSADASHAQPNPPPFAPLYNLLPYKTSSFSA</sequence>
<dbReference type="InterPro" id="IPR028014">
    <property type="entry name" value="TMEM255"/>
</dbReference>
<dbReference type="GeneID" id="113118599"/>
<evidence type="ECO:0000256" key="2">
    <source>
        <dbReference type="ARBA" id="ARBA00007903"/>
    </source>
</evidence>
<feature type="transmembrane region" description="Helical" evidence="7">
    <location>
        <begin position="194"/>
        <end position="221"/>
    </location>
</feature>
<evidence type="ECO:0000256" key="1">
    <source>
        <dbReference type="ARBA" id="ARBA00004141"/>
    </source>
</evidence>
<organism evidence="8 9">
    <name type="scientific">Carassius auratus</name>
    <name type="common">Goldfish</name>
    <dbReference type="NCBI Taxonomy" id="7957"/>
    <lineage>
        <taxon>Eukaryota</taxon>
        <taxon>Metazoa</taxon>
        <taxon>Chordata</taxon>
        <taxon>Craniata</taxon>
        <taxon>Vertebrata</taxon>
        <taxon>Euteleostomi</taxon>
        <taxon>Actinopterygii</taxon>
        <taxon>Neopterygii</taxon>
        <taxon>Teleostei</taxon>
        <taxon>Ostariophysi</taxon>
        <taxon>Cypriniformes</taxon>
        <taxon>Cyprinidae</taxon>
        <taxon>Cyprininae</taxon>
        <taxon>Carassius</taxon>
    </lineage>
</organism>
<dbReference type="PANTHER" id="PTHR33721:SF4">
    <property type="entry name" value="TRANSMEMBRANE PROTEIN 255B"/>
    <property type="match status" value="1"/>
</dbReference>
<dbReference type="PANTHER" id="PTHR33721">
    <property type="entry name" value="TRANSMEMBRANE PROTEIN 255B-LIKE"/>
    <property type="match status" value="1"/>
</dbReference>
<name>A0A6P6RE09_CARAU</name>
<comment type="similarity">
    <text evidence="2">Belongs to the TMEM255 family.</text>
</comment>
<protein>
    <submittedName>
        <fullName evidence="9">Transmembrane protein 255B</fullName>
    </submittedName>
</protein>
<dbReference type="OrthoDB" id="9935642at2759"/>
<keyword evidence="4 7" id="KW-1133">Transmembrane helix</keyword>
<keyword evidence="8" id="KW-1185">Reference proteome</keyword>
<feature type="compositionally biased region" description="Low complexity" evidence="6">
    <location>
        <begin position="286"/>
        <end position="304"/>
    </location>
</feature>
<evidence type="ECO:0000313" key="8">
    <source>
        <dbReference type="Proteomes" id="UP000515129"/>
    </source>
</evidence>
<dbReference type="GO" id="GO:0016020">
    <property type="term" value="C:membrane"/>
    <property type="evidence" value="ECO:0007669"/>
    <property type="project" value="UniProtKB-SubCell"/>
</dbReference>
<keyword evidence="3 7" id="KW-0812">Transmembrane</keyword>
<feature type="transmembrane region" description="Helical" evidence="7">
    <location>
        <begin position="31"/>
        <end position="49"/>
    </location>
</feature>
<dbReference type="KEGG" id="caua:113118599"/>
<keyword evidence="5 7" id="KW-0472">Membrane</keyword>
<gene>
    <name evidence="9" type="primary">LOC113118599</name>
</gene>
<evidence type="ECO:0000313" key="9">
    <source>
        <dbReference type="RefSeq" id="XP_026143681.1"/>
    </source>
</evidence>
<dbReference type="AlphaFoldDB" id="A0A6P6RE09"/>
<accession>A0A6P6RE09</accession>
<dbReference type="Proteomes" id="UP000515129">
    <property type="component" value="Chromosome 18"/>
</dbReference>
<evidence type="ECO:0000256" key="7">
    <source>
        <dbReference type="SAM" id="Phobius"/>
    </source>
</evidence>
<evidence type="ECO:0000256" key="5">
    <source>
        <dbReference type="ARBA" id="ARBA00023136"/>
    </source>
</evidence>
<comment type="subcellular location">
    <subcellularLocation>
        <location evidence="1">Membrane</location>
        <topology evidence="1">Multi-pass membrane protein</topology>
    </subcellularLocation>
</comment>
<feature type="transmembrane region" description="Helical" evidence="7">
    <location>
        <begin position="61"/>
        <end position="81"/>
    </location>
</feature>
<dbReference type="RefSeq" id="XP_026143681.1">
    <property type="nucleotide sequence ID" value="XM_026287896.1"/>
</dbReference>
<proteinExistence type="inferred from homology"/>